<dbReference type="InterPro" id="IPR011078">
    <property type="entry name" value="PyrdxlP_homeostasis"/>
</dbReference>
<dbReference type="OrthoDB" id="9804072at2"/>
<dbReference type="CDD" id="cd00635">
    <property type="entry name" value="PLPDE_III_YBL036c_like"/>
    <property type="match status" value="1"/>
</dbReference>
<organism evidence="6 7">
    <name type="scientific">Thermomicrobium roseum (strain ATCC 27502 / DSM 5159 / P-2)</name>
    <dbReference type="NCBI Taxonomy" id="309801"/>
    <lineage>
        <taxon>Bacteria</taxon>
        <taxon>Pseudomonadati</taxon>
        <taxon>Thermomicrobiota</taxon>
        <taxon>Thermomicrobia</taxon>
        <taxon>Thermomicrobiales</taxon>
        <taxon>Thermomicrobiaceae</taxon>
        <taxon>Thermomicrobium</taxon>
    </lineage>
</organism>
<dbReference type="PIRSF" id="PIRSF004848">
    <property type="entry name" value="YBL036c_PLPDEIII"/>
    <property type="match status" value="1"/>
</dbReference>
<keyword evidence="7" id="KW-1185">Reference proteome</keyword>
<dbReference type="AlphaFoldDB" id="B9KZA5"/>
<comment type="function">
    <text evidence="2">Pyridoxal 5'-phosphate (PLP)-binding protein, which is involved in PLP homeostasis.</text>
</comment>
<dbReference type="EMBL" id="CP001275">
    <property type="protein sequence ID" value="ACM04561.1"/>
    <property type="molecule type" value="Genomic_DNA"/>
</dbReference>
<dbReference type="PANTHER" id="PTHR10146">
    <property type="entry name" value="PROLINE SYNTHETASE CO-TRANSCRIBED BACTERIAL HOMOLOG PROTEIN"/>
    <property type="match status" value="1"/>
</dbReference>
<dbReference type="Gene3D" id="3.20.20.10">
    <property type="entry name" value="Alanine racemase"/>
    <property type="match status" value="1"/>
</dbReference>
<evidence type="ECO:0000256" key="3">
    <source>
        <dbReference type="PIRSR" id="PIRSR004848-1"/>
    </source>
</evidence>
<dbReference type="InterPro" id="IPR029066">
    <property type="entry name" value="PLP-binding_barrel"/>
</dbReference>
<dbReference type="RefSeq" id="WP_012642204.1">
    <property type="nucleotide sequence ID" value="NC_011959.1"/>
</dbReference>
<comment type="cofactor">
    <cofactor evidence="3">
        <name>pyridoxal 5'-phosphate</name>
        <dbReference type="ChEBI" id="CHEBI:597326"/>
    </cofactor>
</comment>
<dbReference type="Pfam" id="PF01168">
    <property type="entry name" value="Ala_racemase_N"/>
    <property type="match status" value="1"/>
</dbReference>
<evidence type="ECO:0000256" key="1">
    <source>
        <dbReference type="ARBA" id="ARBA00022898"/>
    </source>
</evidence>
<keyword evidence="1 2" id="KW-0663">Pyridoxal phosphate</keyword>
<feature type="modified residue" description="N6-(pyridoxal phosphate)lysine" evidence="2 3">
    <location>
        <position position="39"/>
    </location>
</feature>
<evidence type="ECO:0000313" key="7">
    <source>
        <dbReference type="Proteomes" id="UP000000447"/>
    </source>
</evidence>
<dbReference type="FunFam" id="3.20.20.10:FF:000018">
    <property type="entry name" value="Pyridoxal phosphate homeostasis protein"/>
    <property type="match status" value="1"/>
</dbReference>
<dbReference type="HOGENOM" id="CLU_059988_1_0_0"/>
<dbReference type="NCBIfam" id="TIGR00044">
    <property type="entry name" value="YggS family pyridoxal phosphate-dependent enzyme"/>
    <property type="match status" value="1"/>
</dbReference>
<gene>
    <name evidence="6" type="ordered locus">trd_0819</name>
</gene>
<dbReference type="STRING" id="309801.trd_0819"/>
<accession>B9KZA5</accession>
<dbReference type="Proteomes" id="UP000000447">
    <property type="component" value="Chromosome"/>
</dbReference>
<sequence>MQEYERLREHLARVRCRIERAAERAGRDPQSVQIVAVTKGIDREKVQAAYELGLRLFGENRVQEAQRKFGENPLPPDAELHLIGYLQTNKVRHAVKLFALIHSVDRAALIEELHERAARVGRRLPILIQVNIAGEEQKHGCRPAEAAELLALGLTKPHLDVRGLMTIAPLVAESELVRPVFRALRELRDQLQERFQHPLPELSMGMSNDFDIAVEEGATLVRIGRALFGD</sequence>
<evidence type="ECO:0000259" key="5">
    <source>
        <dbReference type="Pfam" id="PF01168"/>
    </source>
</evidence>
<evidence type="ECO:0000256" key="2">
    <source>
        <dbReference type="HAMAP-Rule" id="MF_02087"/>
    </source>
</evidence>
<dbReference type="KEGG" id="tro:trd_0819"/>
<name>B9KZA5_THERP</name>
<dbReference type="SUPFAM" id="SSF51419">
    <property type="entry name" value="PLP-binding barrel"/>
    <property type="match status" value="1"/>
</dbReference>
<feature type="domain" description="Alanine racemase N-terminal" evidence="5">
    <location>
        <begin position="11"/>
        <end position="230"/>
    </location>
</feature>
<evidence type="ECO:0000256" key="4">
    <source>
        <dbReference type="RuleBase" id="RU004514"/>
    </source>
</evidence>
<dbReference type="HAMAP" id="MF_02087">
    <property type="entry name" value="PLP_homeostasis"/>
    <property type="match status" value="1"/>
</dbReference>
<protein>
    <recommendedName>
        <fullName evidence="2">Pyridoxal phosphate homeostasis protein</fullName>
        <shortName evidence="2">PLP homeostasis protein</shortName>
    </recommendedName>
</protein>
<reference evidence="6 7" key="1">
    <citation type="journal article" date="2009" name="PLoS ONE">
        <title>Complete genome sequence of the aerobic CO-oxidizing thermophile Thermomicrobium roseum.</title>
        <authorList>
            <person name="Wu D."/>
            <person name="Raymond J."/>
            <person name="Wu M."/>
            <person name="Chatterji S."/>
            <person name="Ren Q."/>
            <person name="Graham J.E."/>
            <person name="Bryant D.A."/>
            <person name="Robb F."/>
            <person name="Colman A."/>
            <person name="Tallon L.J."/>
            <person name="Badger J.H."/>
            <person name="Madupu R."/>
            <person name="Ward N.L."/>
            <person name="Eisen J.A."/>
        </authorList>
    </citation>
    <scope>NUCLEOTIDE SEQUENCE [LARGE SCALE GENOMIC DNA]</scope>
    <source>
        <strain evidence="7">ATCC 27502 / DSM 5159 / P-2</strain>
    </source>
</reference>
<proteinExistence type="inferred from homology"/>
<dbReference type="GO" id="GO:0030170">
    <property type="term" value="F:pyridoxal phosphate binding"/>
    <property type="evidence" value="ECO:0007669"/>
    <property type="project" value="UniProtKB-UniRule"/>
</dbReference>
<dbReference type="PANTHER" id="PTHR10146:SF14">
    <property type="entry name" value="PYRIDOXAL PHOSPHATE HOMEOSTASIS PROTEIN"/>
    <property type="match status" value="1"/>
</dbReference>
<dbReference type="InterPro" id="IPR001608">
    <property type="entry name" value="Ala_racemase_N"/>
</dbReference>
<evidence type="ECO:0000313" key="6">
    <source>
        <dbReference type="EMBL" id="ACM04561.1"/>
    </source>
</evidence>
<comment type="similarity">
    <text evidence="2 4">Belongs to the pyridoxal phosphate-binding protein YggS/PROSC family.</text>
</comment>
<dbReference type="eggNOG" id="COG0325">
    <property type="taxonomic scope" value="Bacteria"/>
</dbReference>